<dbReference type="PANTHER" id="PTHR23003">
    <property type="entry name" value="RNA RECOGNITION MOTIF RRM DOMAIN CONTAINING PROTEIN"/>
    <property type="match status" value="1"/>
</dbReference>
<dbReference type="GO" id="GO:0005737">
    <property type="term" value="C:cytoplasm"/>
    <property type="evidence" value="ECO:0007669"/>
    <property type="project" value="TreeGrafter"/>
</dbReference>
<keyword evidence="5" id="KW-0539">Nucleus</keyword>
<dbReference type="SMART" id="SM00360">
    <property type="entry name" value="RRM"/>
    <property type="match status" value="2"/>
</dbReference>
<comment type="subcellular location">
    <subcellularLocation>
        <location evidence="1">Nucleus</location>
    </subcellularLocation>
</comment>
<keyword evidence="4 6" id="KW-0694">RNA-binding</keyword>
<dbReference type="InterPro" id="IPR035979">
    <property type="entry name" value="RBD_domain_sf"/>
</dbReference>
<reference evidence="9" key="1">
    <citation type="submission" date="2014-03" db="EMBL/GenBank/DDBJ databases">
        <authorList>
            <person name="Casaregola S."/>
        </authorList>
    </citation>
    <scope>NUCLEOTIDE SEQUENCE [LARGE SCALE GENOMIC DNA]</scope>
    <source>
        <strain evidence="9">CLIB 918</strain>
    </source>
</reference>
<evidence type="ECO:0000259" key="8">
    <source>
        <dbReference type="PROSITE" id="PS50102"/>
    </source>
</evidence>
<keyword evidence="3" id="KW-0677">Repeat</keyword>
<keyword evidence="2" id="KW-0507">mRNA processing</keyword>
<dbReference type="GO" id="GO:0003729">
    <property type="term" value="F:mRNA binding"/>
    <property type="evidence" value="ECO:0007669"/>
    <property type="project" value="TreeGrafter"/>
</dbReference>
<protein>
    <recommendedName>
        <fullName evidence="8">RRM domain-containing protein</fullName>
    </recommendedName>
</protein>
<name>A0A0J9XFJ4_GEOCN</name>
<dbReference type="PANTHER" id="PTHR23003:SF62">
    <property type="entry name" value="SERINE_ARGININE (SR)-TYPE SHUTTLING MRNA BINDING PROTEIN NPL3"/>
    <property type="match status" value="1"/>
</dbReference>
<evidence type="ECO:0000256" key="1">
    <source>
        <dbReference type="ARBA" id="ARBA00004123"/>
    </source>
</evidence>
<comment type="caution">
    <text evidence="9">The sequence shown here is derived from an EMBL/GenBank/DDBJ whole genome shotgun (WGS) entry which is preliminary data.</text>
</comment>
<dbReference type="Gene3D" id="3.30.70.330">
    <property type="match status" value="2"/>
</dbReference>
<proteinExistence type="predicted"/>
<dbReference type="InterPro" id="IPR050374">
    <property type="entry name" value="RRT5_SRSF_SR"/>
</dbReference>
<dbReference type="InterPro" id="IPR000504">
    <property type="entry name" value="RRM_dom"/>
</dbReference>
<feature type="region of interest" description="Disordered" evidence="7">
    <location>
        <begin position="211"/>
        <end position="322"/>
    </location>
</feature>
<evidence type="ECO:0000256" key="5">
    <source>
        <dbReference type="ARBA" id="ARBA00023242"/>
    </source>
</evidence>
<sequence>MSNSEVRLYIKPVTRNVSKNDVSDVFSKFGSIYEIKLMDGYGFVEFEQAEDASKAVDELNNSEFFGESLQVAYARSSERRDDRRDTRREAPKEIILYRVGINNLSPDTTWQDLKDHFRSQDVDVAFCDVSRERDGSGYIDLQTKEEVERVVREYGDAVINDSKVELKDDGIVHRRAPKPRETRDRRDRDFRRDNRRDDRRRDRRDFDRRDRRDDRRDDRRGGDRDRRDDRRDDRRGRDRHDDHRRGRRDDRRDSFRRDDDRRHRGRRDSRDDSRERNDDRNRSRSRERSKSPVNHRDYTPEPMDTKPDNQVDNKDTNYEGSW</sequence>
<dbReference type="GO" id="GO:0005634">
    <property type="term" value="C:nucleus"/>
    <property type="evidence" value="ECO:0007669"/>
    <property type="project" value="UniProtKB-SubCell"/>
</dbReference>
<dbReference type="PROSITE" id="PS50102">
    <property type="entry name" value="RRM"/>
    <property type="match status" value="2"/>
</dbReference>
<dbReference type="GO" id="GO:0006397">
    <property type="term" value="P:mRNA processing"/>
    <property type="evidence" value="ECO:0007669"/>
    <property type="project" value="UniProtKB-KW"/>
</dbReference>
<keyword evidence="10" id="KW-1185">Reference proteome</keyword>
<evidence type="ECO:0000256" key="7">
    <source>
        <dbReference type="SAM" id="MobiDB-lite"/>
    </source>
</evidence>
<dbReference type="AlphaFoldDB" id="A0A0J9XFJ4"/>
<evidence type="ECO:0000256" key="6">
    <source>
        <dbReference type="PROSITE-ProRule" id="PRU00176"/>
    </source>
</evidence>
<dbReference type="STRING" id="1173061.A0A0J9XFJ4"/>
<evidence type="ECO:0000256" key="2">
    <source>
        <dbReference type="ARBA" id="ARBA00022664"/>
    </source>
</evidence>
<feature type="domain" description="RRM" evidence="8">
    <location>
        <begin position="6"/>
        <end position="76"/>
    </location>
</feature>
<evidence type="ECO:0000256" key="3">
    <source>
        <dbReference type="ARBA" id="ARBA00022737"/>
    </source>
</evidence>
<dbReference type="OrthoDB" id="1099063at2759"/>
<dbReference type="InterPro" id="IPR012677">
    <property type="entry name" value="Nucleotide-bd_a/b_plait_sf"/>
</dbReference>
<evidence type="ECO:0000313" key="10">
    <source>
        <dbReference type="Proteomes" id="UP000242525"/>
    </source>
</evidence>
<evidence type="ECO:0000256" key="4">
    <source>
        <dbReference type="ARBA" id="ARBA00022884"/>
    </source>
</evidence>
<feature type="domain" description="RRM" evidence="8">
    <location>
        <begin position="97"/>
        <end position="178"/>
    </location>
</feature>
<dbReference type="Pfam" id="PF00076">
    <property type="entry name" value="RRM_1"/>
    <property type="match status" value="2"/>
</dbReference>
<dbReference type="Proteomes" id="UP000242525">
    <property type="component" value="Unassembled WGS sequence"/>
</dbReference>
<evidence type="ECO:0000313" key="9">
    <source>
        <dbReference type="EMBL" id="CDO56087.1"/>
    </source>
</evidence>
<dbReference type="EMBL" id="CCBN010000013">
    <property type="protein sequence ID" value="CDO56087.1"/>
    <property type="molecule type" value="Genomic_DNA"/>
</dbReference>
<gene>
    <name evidence="9" type="ORF">BN980_GECA13s02782g</name>
</gene>
<accession>A0A0J9XFJ4</accession>
<dbReference type="SUPFAM" id="SSF54928">
    <property type="entry name" value="RNA-binding domain, RBD"/>
    <property type="match status" value="1"/>
</dbReference>
<organism evidence="9 10">
    <name type="scientific">Geotrichum candidum</name>
    <name type="common">Oospora lactis</name>
    <name type="synonym">Dipodascus geotrichum</name>
    <dbReference type="NCBI Taxonomy" id="1173061"/>
    <lineage>
        <taxon>Eukaryota</taxon>
        <taxon>Fungi</taxon>
        <taxon>Dikarya</taxon>
        <taxon>Ascomycota</taxon>
        <taxon>Saccharomycotina</taxon>
        <taxon>Dipodascomycetes</taxon>
        <taxon>Dipodascales</taxon>
        <taxon>Dipodascaceae</taxon>
        <taxon>Geotrichum</taxon>
    </lineage>
</organism>